<dbReference type="Proteomes" id="UP000774130">
    <property type="component" value="Unassembled WGS sequence"/>
</dbReference>
<evidence type="ECO:0000313" key="1">
    <source>
        <dbReference type="EMBL" id="MBV7390363.1"/>
    </source>
</evidence>
<comment type="caution">
    <text evidence="1">The sequence shown here is derived from an EMBL/GenBank/DDBJ whole genome shotgun (WGS) entry which is preliminary data.</text>
</comment>
<accession>A0ABS6TBT3</accession>
<dbReference type="RefSeq" id="WP_218325404.1">
    <property type="nucleotide sequence ID" value="NZ_JAHUZB010000002.1"/>
</dbReference>
<gene>
    <name evidence="1" type="ORF">KUA55_06690</name>
</gene>
<dbReference type="EMBL" id="JAHUZB010000002">
    <property type="protein sequence ID" value="MBV7390363.1"/>
    <property type="molecule type" value="Genomic_DNA"/>
</dbReference>
<protein>
    <submittedName>
        <fullName evidence="1">Uncharacterized protein</fullName>
    </submittedName>
</protein>
<proteinExistence type="predicted"/>
<reference evidence="1 2" key="1">
    <citation type="submission" date="2021-06" db="EMBL/GenBank/DDBJ databases">
        <title>Enterococcus alishanensis sp. nov., a novel lactic acid bacterium isolated from fresh coffee beans.</title>
        <authorList>
            <person name="Chen Y.-S."/>
        </authorList>
    </citation>
    <scope>NUCLEOTIDE SEQUENCE [LARGE SCALE GENOMIC DNA]</scope>
    <source>
        <strain evidence="1 2">ALS3</strain>
    </source>
</reference>
<name>A0ABS6TBT3_9ENTE</name>
<sequence>MEIENLTIGELKKFLAELENKDGINDETKIFLDTGWDSIQEISPNALSIEETKIFEIEDPLNHEVFTGHSLVEKAEKMNAKGPIEKVLIIRNLY</sequence>
<keyword evidence="2" id="KW-1185">Reference proteome</keyword>
<organism evidence="1 2">
    <name type="scientific">Enterococcus alishanensis</name>
    <dbReference type="NCBI Taxonomy" id="1303817"/>
    <lineage>
        <taxon>Bacteria</taxon>
        <taxon>Bacillati</taxon>
        <taxon>Bacillota</taxon>
        <taxon>Bacilli</taxon>
        <taxon>Lactobacillales</taxon>
        <taxon>Enterococcaceae</taxon>
        <taxon>Enterococcus</taxon>
    </lineage>
</organism>
<evidence type="ECO:0000313" key="2">
    <source>
        <dbReference type="Proteomes" id="UP000774130"/>
    </source>
</evidence>